<dbReference type="Proteomes" id="UP001233172">
    <property type="component" value="Unassembled WGS sequence"/>
</dbReference>
<dbReference type="AlphaFoldDB" id="A0AAD8BGE8"/>
<name>A0AAD8BGE8_BIOPF</name>
<protein>
    <submittedName>
        <fullName evidence="1">Uncharacterized protein</fullName>
    </submittedName>
</protein>
<reference evidence="1" key="2">
    <citation type="submission" date="2023-04" db="EMBL/GenBank/DDBJ databases">
        <authorList>
            <person name="Bu L."/>
            <person name="Lu L."/>
            <person name="Laidemitt M.R."/>
            <person name="Zhang S.M."/>
            <person name="Mutuku M."/>
            <person name="Mkoji G."/>
            <person name="Steinauer M."/>
            <person name="Loker E.S."/>
        </authorList>
    </citation>
    <scope>NUCLEOTIDE SEQUENCE</scope>
    <source>
        <strain evidence="1">KasaAsao</strain>
        <tissue evidence="1">Whole Snail</tissue>
    </source>
</reference>
<evidence type="ECO:0000313" key="1">
    <source>
        <dbReference type="EMBL" id="KAK0053244.1"/>
    </source>
</evidence>
<keyword evidence="2" id="KW-1185">Reference proteome</keyword>
<comment type="caution">
    <text evidence="1">The sequence shown here is derived from an EMBL/GenBank/DDBJ whole genome shotgun (WGS) entry which is preliminary data.</text>
</comment>
<accession>A0AAD8BGE8</accession>
<reference evidence="1" key="1">
    <citation type="journal article" date="2023" name="PLoS Negl. Trop. Dis.">
        <title>A genome sequence for Biomphalaria pfeifferi, the major vector snail for the human-infecting parasite Schistosoma mansoni.</title>
        <authorList>
            <person name="Bu L."/>
            <person name="Lu L."/>
            <person name="Laidemitt M.R."/>
            <person name="Zhang S.M."/>
            <person name="Mutuku M."/>
            <person name="Mkoji G."/>
            <person name="Steinauer M."/>
            <person name="Loker E.S."/>
        </authorList>
    </citation>
    <scope>NUCLEOTIDE SEQUENCE</scope>
    <source>
        <strain evidence="1">KasaAsao</strain>
    </source>
</reference>
<organism evidence="1 2">
    <name type="scientific">Biomphalaria pfeifferi</name>
    <name type="common">Bloodfluke planorb</name>
    <name type="synonym">Freshwater snail</name>
    <dbReference type="NCBI Taxonomy" id="112525"/>
    <lineage>
        <taxon>Eukaryota</taxon>
        <taxon>Metazoa</taxon>
        <taxon>Spiralia</taxon>
        <taxon>Lophotrochozoa</taxon>
        <taxon>Mollusca</taxon>
        <taxon>Gastropoda</taxon>
        <taxon>Heterobranchia</taxon>
        <taxon>Euthyneura</taxon>
        <taxon>Panpulmonata</taxon>
        <taxon>Hygrophila</taxon>
        <taxon>Lymnaeoidea</taxon>
        <taxon>Planorbidae</taxon>
        <taxon>Biomphalaria</taxon>
    </lineage>
</organism>
<gene>
    <name evidence="1" type="ORF">Bpfe_017400</name>
</gene>
<evidence type="ECO:0000313" key="2">
    <source>
        <dbReference type="Proteomes" id="UP001233172"/>
    </source>
</evidence>
<dbReference type="EMBL" id="JASAOG010000088">
    <property type="protein sequence ID" value="KAK0053244.1"/>
    <property type="molecule type" value="Genomic_DNA"/>
</dbReference>
<proteinExistence type="predicted"/>
<sequence>MKSWLKRKTHAAVSGDSWRASFPADLETNMASPSCYPTPLSKEEANGTEICATGPPLLEGQFAKGGDPVTAAQGLILVD</sequence>